<evidence type="ECO:0000259" key="5">
    <source>
        <dbReference type="PROSITE" id="PS50949"/>
    </source>
</evidence>
<name>A0AA41QXB2_9MICO</name>
<organism evidence="6 7">
    <name type="scientific">Cryobacterium zhongshanensis</name>
    <dbReference type="NCBI Taxonomy" id="2928153"/>
    <lineage>
        <taxon>Bacteria</taxon>
        <taxon>Bacillati</taxon>
        <taxon>Actinomycetota</taxon>
        <taxon>Actinomycetes</taxon>
        <taxon>Micrococcales</taxon>
        <taxon>Microbacteriaceae</taxon>
        <taxon>Cryobacterium</taxon>
    </lineage>
</organism>
<evidence type="ECO:0000256" key="2">
    <source>
        <dbReference type="ARBA" id="ARBA00023125"/>
    </source>
</evidence>
<dbReference type="InterPro" id="IPR011711">
    <property type="entry name" value="GntR_C"/>
</dbReference>
<feature type="region of interest" description="Disordered" evidence="4">
    <location>
        <begin position="294"/>
        <end position="320"/>
    </location>
</feature>
<evidence type="ECO:0000256" key="4">
    <source>
        <dbReference type="SAM" id="MobiDB-lite"/>
    </source>
</evidence>
<dbReference type="PROSITE" id="PS50949">
    <property type="entry name" value="HTH_GNTR"/>
    <property type="match status" value="1"/>
</dbReference>
<dbReference type="CDD" id="cd07377">
    <property type="entry name" value="WHTH_GntR"/>
    <property type="match status" value="1"/>
</dbReference>
<dbReference type="GO" id="GO:0003700">
    <property type="term" value="F:DNA-binding transcription factor activity"/>
    <property type="evidence" value="ECO:0007669"/>
    <property type="project" value="InterPro"/>
</dbReference>
<sequence length="320" mass="32627">MPVPGALPDEPRAWELVLESIERDLLSGRLRPGDRLAPERALAASLGVGRSSVREAIRVLEVLGLVRTATGSGPTSGAIIVALPGGGMSALMRLQVAARGFPVADVVKTRLVLEAAVVTELAEAHGSPARASTSVPVPTSVPTSVPVPMSVPVPAAAAAAAATDAGTTVPTPAGGQTGVGTGSLARAEQLLDAMDAPGRTEAEFLALDAQFHLALAEASGNQVITATMAGLRSAIEAYARAGVARLGSWAETSARLRLEHREIVACIRAADPAAARRAVQSHIAGYYAETRLTETPGDAGSAEIPPAVPTRPVPSRPEPT</sequence>
<evidence type="ECO:0000313" key="7">
    <source>
        <dbReference type="Proteomes" id="UP001165341"/>
    </source>
</evidence>
<keyword evidence="7" id="KW-1185">Reference proteome</keyword>
<reference evidence="6" key="1">
    <citation type="submission" date="2022-03" db="EMBL/GenBank/DDBJ databases">
        <title>Cryobacterium sp. nov. strain ZS14-85, isolated from Antarctic soil.</title>
        <authorList>
            <person name="Li J."/>
            <person name="Niu G."/>
        </authorList>
    </citation>
    <scope>NUCLEOTIDE SEQUENCE</scope>
    <source>
        <strain evidence="6">ZS14-85</strain>
    </source>
</reference>
<dbReference type="SMART" id="SM00895">
    <property type="entry name" value="FCD"/>
    <property type="match status" value="1"/>
</dbReference>
<dbReference type="SMART" id="SM00345">
    <property type="entry name" value="HTH_GNTR"/>
    <property type="match status" value="1"/>
</dbReference>
<dbReference type="InterPro" id="IPR036390">
    <property type="entry name" value="WH_DNA-bd_sf"/>
</dbReference>
<evidence type="ECO:0000313" key="6">
    <source>
        <dbReference type="EMBL" id="MCI4659067.1"/>
    </source>
</evidence>
<dbReference type="Proteomes" id="UP001165341">
    <property type="component" value="Unassembled WGS sequence"/>
</dbReference>
<feature type="compositionally biased region" description="Pro residues" evidence="4">
    <location>
        <begin position="306"/>
        <end position="320"/>
    </location>
</feature>
<dbReference type="Gene3D" id="1.10.10.10">
    <property type="entry name" value="Winged helix-like DNA-binding domain superfamily/Winged helix DNA-binding domain"/>
    <property type="match status" value="1"/>
</dbReference>
<dbReference type="GO" id="GO:0003677">
    <property type="term" value="F:DNA binding"/>
    <property type="evidence" value="ECO:0007669"/>
    <property type="project" value="UniProtKB-KW"/>
</dbReference>
<dbReference type="InterPro" id="IPR036388">
    <property type="entry name" value="WH-like_DNA-bd_sf"/>
</dbReference>
<comment type="caution">
    <text evidence="6">The sequence shown here is derived from an EMBL/GenBank/DDBJ whole genome shotgun (WGS) entry which is preliminary data.</text>
</comment>
<accession>A0AA41QXB2</accession>
<keyword evidence="2" id="KW-0238">DNA-binding</keyword>
<keyword evidence="1" id="KW-0805">Transcription regulation</keyword>
<keyword evidence="3" id="KW-0804">Transcription</keyword>
<dbReference type="SUPFAM" id="SSF48008">
    <property type="entry name" value="GntR ligand-binding domain-like"/>
    <property type="match status" value="1"/>
</dbReference>
<dbReference type="Pfam" id="PF00392">
    <property type="entry name" value="GntR"/>
    <property type="match status" value="1"/>
</dbReference>
<evidence type="ECO:0000256" key="3">
    <source>
        <dbReference type="ARBA" id="ARBA00023163"/>
    </source>
</evidence>
<gene>
    <name evidence="6" type="ORF">MQH31_14755</name>
</gene>
<dbReference type="PANTHER" id="PTHR43537">
    <property type="entry name" value="TRANSCRIPTIONAL REGULATOR, GNTR FAMILY"/>
    <property type="match status" value="1"/>
</dbReference>
<evidence type="ECO:0000256" key="1">
    <source>
        <dbReference type="ARBA" id="ARBA00023015"/>
    </source>
</evidence>
<dbReference type="SUPFAM" id="SSF46785">
    <property type="entry name" value="Winged helix' DNA-binding domain"/>
    <property type="match status" value="1"/>
</dbReference>
<dbReference type="InterPro" id="IPR008920">
    <property type="entry name" value="TF_FadR/GntR_C"/>
</dbReference>
<dbReference type="InterPro" id="IPR000524">
    <property type="entry name" value="Tscrpt_reg_HTH_GntR"/>
</dbReference>
<protein>
    <submittedName>
        <fullName evidence="6">FCD domain-containing protein</fullName>
    </submittedName>
</protein>
<dbReference type="PRINTS" id="PR00035">
    <property type="entry name" value="HTHGNTR"/>
</dbReference>
<dbReference type="AlphaFoldDB" id="A0AA41QXB2"/>
<dbReference type="Pfam" id="PF07729">
    <property type="entry name" value="FCD"/>
    <property type="match status" value="1"/>
</dbReference>
<proteinExistence type="predicted"/>
<dbReference type="Gene3D" id="1.20.120.530">
    <property type="entry name" value="GntR ligand-binding domain-like"/>
    <property type="match status" value="1"/>
</dbReference>
<dbReference type="EMBL" id="JALGAR010000004">
    <property type="protein sequence ID" value="MCI4659067.1"/>
    <property type="molecule type" value="Genomic_DNA"/>
</dbReference>
<dbReference type="PANTHER" id="PTHR43537:SF5">
    <property type="entry name" value="UXU OPERON TRANSCRIPTIONAL REGULATOR"/>
    <property type="match status" value="1"/>
</dbReference>
<feature type="domain" description="HTH gntR-type" evidence="5">
    <location>
        <begin position="11"/>
        <end position="83"/>
    </location>
</feature>